<evidence type="ECO:0000313" key="3">
    <source>
        <dbReference type="Proteomes" id="UP000314294"/>
    </source>
</evidence>
<keyword evidence="3" id="KW-1185">Reference proteome</keyword>
<comment type="caution">
    <text evidence="2">The sequence shown here is derived from an EMBL/GenBank/DDBJ whole genome shotgun (WGS) entry which is preliminary data.</text>
</comment>
<reference evidence="2 3" key="1">
    <citation type="submission" date="2019-03" db="EMBL/GenBank/DDBJ databases">
        <title>First draft genome of Liparis tanakae, snailfish: a comprehensive survey of snailfish specific genes.</title>
        <authorList>
            <person name="Kim W."/>
            <person name="Song I."/>
            <person name="Jeong J.-H."/>
            <person name="Kim D."/>
            <person name="Kim S."/>
            <person name="Ryu S."/>
            <person name="Song J.Y."/>
            <person name="Lee S.K."/>
        </authorList>
    </citation>
    <scope>NUCLEOTIDE SEQUENCE [LARGE SCALE GENOMIC DNA]</scope>
    <source>
        <tissue evidence="2">Muscle</tissue>
    </source>
</reference>
<name>A0A4Z2INM3_9TELE</name>
<accession>A0A4Z2INM3</accession>
<dbReference type="Proteomes" id="UP000314294">
    <property type="component" value="Unassembled WGS sequence"/>
</dbReference>
<evidence type="ECO:0000256" key="1">
    <source>
        <dbReference type="SAM" id="MobiDB-lite"/>
    </source>
</evidence>
<proteinExistence type="predicted"/>
<protein>
    <submittedName>
        <fullName evidence="2">Uncharacterized protein</fullName>
    </submittedName>
</protein>
<evidence type="ECO:0000313" key="2">
    <source>
        <dbReference type="EMBL" id="TNN78832.1"/>
    </source>
</evidence>
<feature type="region of interest" description="Disordered" evidence="1">
    <location>
        <begin position="109"/>
        <end position="159"/>
    </location>
</feature>
<feature type="compositionally biased region" description="Pro residues" evidence="1">
    <location>
        <begin position="121"/>
        <end position="131"/>
    </location>
</feature>
<gene>
    <name evidence="2" type="ORF">EYF80_011002</name>
</gene>
<sequence>MDYVHSLHSGSSSVVSTVLSIKTFKTIKDERKESSRAALSGEHHLQHHQRQIWECLFGVGDAWVEVGGAQLERRLGVGAVGRLQLTGRLPAARRGCAAECALSAVLKPPGEPVVASAPSRHPAPPPPPPPSRDSTHELRRMPSGALAAQRRLAQRPRPE</sequence>
<dbReference type="AlphaFoldDB" id="A0A4Z2INM3"/>
<organism evidence="2 3">
    <name type="scientific">Liparis tanakae</name>
    <name type="common">Tanaka's snailfish</name>
    <dbReference type="NCBI Taxonomy" id="230148"/>
    <lineage>
        <taxon>Eukaryota</taxon>
        <taxon>Metazoa</taxon>
        <taxon>Chordata</taxon>
        <taxon>Craniata</taxon>
        <taxon>Vertebrata</taxon>
        <taxon>Euteleostomi</taxon>
        <taxon>Actinopterygii</taxon>
        <taxon>Neopterygii</taxon>
        <taxon>Teleostei</taxon>
        <taxon>Neoteleostei</taxon>
        <taxon>Acanthomorphata</taxon>
        <taxon>Eupercaria</taxon>
        <taxon>Perciformes</taxon>
        <taxon>Cottioidei</taxon>
        <taxon>Cottales</taxon>
        <taxon>Liparidae</taxon>
        <taxon>Liparis</taxon>
    </lineage>
</organism>
<dbReference type="EMBL" id="SRLO01000070">
    <property type="protein sequence ID" value="TNN78832.1"/>
    <property type="molecule type" value="Genomic_DNA"/>
</dbReference>